<evidence type="ECO:0000313" key="3">
    <source>
        <dbReference type="Proteomes" id="UP001205843"/>
    </source>
</evidence>
<reference evidence="2" key="1">
    <citation type="submission" date="2022-03" db="EMBL/GenBank/DDBJ databases">
        <title>Genomic Encyclopedia of Type Strains, Phase III (KMG-III): the genomes of soil and plant-associated and newly described type strains.</title>
        <authorList>
            <person name="Whitman W."/>
        </authorList>
    </citation>
    <scope>NUCLEOTIDE SEQUENCE</scope>
    <source>
        <strain evidence="2">ANL 6-2</strain>
    </source>
</reference>
<comment type="caution">
    <text evidence="2">The sequence shown here is derived from an EMBL/GenBank/DDBJ whole genome shotgun (WGS) entry which is preliminary data.</text>
</comment>
<dbReference type="AlphaFoldDB" id="A0AAE3KA95"/>
<gene>
    <name evidence="2" type="ORF">J2T57_000341</name>
</gene>
<protein>
    <recommendedName>
        <fullName evidence="1">DUF6316 domain-containing protein</fullName>
    </recommendedName>
</protein>
<sequence length="75" mass="8520">MESTQNGNRSRFTSGRFFRVGVGMGLASGWYVETREGVRGPFASREDAEAELQWVIQSHPRKRVSNWHDSHGLRG</sequence>
<proteinExistence type="predicted"/>
<keyword evidence="3" id="KW-1185">Reference proteome</keyword>
<dbReference type="Proteomes" id="UP001205843">
    <property type="component" value="Unassembled WGS sequence"/>
</dbReference>
<evidence type="ECO:0000259" key="1">
    <source>
        <dbReference type="Pfam" id="PF19837"/>
    </source>
</evidence>
<dbReference type="EMBL" id="JALJXV010000001">
    <property type="protein sequence ID" value="MCP1673249.1"/>
    <property type="molecule type" value="Genomic_DNA"/>
</dbReference>
<dbReference type="RefSeq" id="WP_253473288.1">
    <property type="nucleotide sequence ID" value="NZ_JALJXV010000001.1"/>
</dbReference>
<evidence type="ECO:0000313" key="2">
    <source>
        <dbReference type="EMBL" id="MCP1673249.1"/>
    </source>
</evidence>
<organism evidence="2 3">
    <name type="scientific">Natronocella acetinitrilica</name>
    <dbReference type="NCBI Taxonomy" id="414046"/>
    <lineage>
        <taxon>Bacteria</taxon>
        <taxon>Pseudomonadati</taxon>
        <taxon>Pseudomonadota</taxon>
        <taxon>Gammaproteobacteria</taxon>
        <taxon>Chromatiales</taxon>
        <taxon>Ectothiorhodospiraceae</taxon>
        <taxon>Natronocella</taxon>
    </lineage>
</organism>
<dbReference type="InterPro" id="IPR045630">
    <property type="entry name" value="DUF6316"/>
</dbReference>
<name>A0AAE3KA95_9GAMM</name>
<accession>A0AAE3KA95</accession>
<feature type="domain" description="DUF6316" evidence="1">
    <location>
        <begin position="10"/>
        <end position="57"/>
    </location>
</feature>
<dbReference type="Pfam" id="PF19837">
    <property type="entry name" value="DUF6316"/>
    <property type="match status" value="1"/>
</dbReference>